<dbReference type="EMBL" id="JAMKBJ010000012">
    <property type="protein sequence ID" value="MCZ8538098.1"/>
    <property type="molecule type" value="Genomic_DNA"/>
</dbReference>
<dbReference type="InterPro" id="IPR035218">
    <property type="entry name" value="DUF5327"/>
</dbReference>
<organism evidence="2 3">
    <name type="scientific">Paenisporosarcina quisquiliarum</name>
    <dbReference type="NCBI Taxonomy" id="365346"/>
    <lineage>
        <taxon>Bacteria</taxon>
        <taxon>Bacillati</taxon>
        <taxon>Bacillota</taxon>
        <taxon>Bacilli</taxon>
        <taxon>Bacillales</taxon>
        <taxon>Caryophanaceae</taxon>
        <taxon>Paenisporosarcina</taxon>
    </lineage>
</organism>
<protein>
    <submittedName>
        <fullName evidence="2">YwdI family protein</fullName>
    </submittedName>
</protein>
<dbReference type="Pfam" id="PF17261">
    <property type="entry name" value="DUF5327"/>
    <property type="match status" value="1"/>
</dbReference>
<keyword evidence="3" id="KW-1185">Reference proteome</keyword>
<dbReference type="RefSeq" id="WP_269927191.1">
    <property type="nucleotide sequence ID" value="NZ_JAMKBJ010000012.1"/>
</dbReference>
<name>A0A9X3RF54_9BACL</name>
<feature type="region of interest" description="Disordered" evidence="1">
    <location>
        <begin position="60"/>
        <end position="92"/>
    </location>
</feature>
<dbReference type="Proteomes" id="UP001152173">
    <property type="component" value="Unassembled WGS sequence"/>
</dbReference>
<proteinExistence type="predicted"/>
<evidence type="ECO:0000313" key="3">
    <source>
        <dbReference type="Proteomes" id="UP001152173"/>
    </source>
</evidence>
<gene>
    <name evidence="2" type="ORF">M9R32_12955</name>
</gene>
<sequence length="92" mass="10100">MSRVVTEIEKHVALAKGRGDEQSIRESLVAIRALCDVALTEQTEVKQQVVPIQYAQPVQQVPTVQPTSSMPSISAGERMKEDDANGDSLFDF</sequence>
<reference evidence="2" key="1">
    <citation type="submission" date="2022-05" db="EMBL/GenBank/DDBJ databases">
        <authorList>
            <person name="Colautti A."/>
            <person name="Iacumin L."/>
        </authorList>
    </citation>
    <scope>NUCLEOTIDE SEQUENCE</scope>
    <source>
        <strain evidence="2">SK 55</strain>
    </source>
</reference>
<comment type="caution">
    <text evidence="2">The sequence shown here is derived from an EMBL/GenBank/DDBJ whole genome shotgun (WGS) entry which is preliminary data.</text>
</comment>
<evidence type="ECO:0000256" key="1">
    <source>
        <dbReference type="SAM" id="MobiDB-lite"/>
    </source>
</evidence>
<accession>A0A9X3RF54</accession>
<evidence type="ECO:0000313" key="2">
    <source>
        <dbReference type="EMBL" id="MCZ8538098.1"/>
    </source>
</evidence>
<dbReference type="AlphaFoldDB" id="A0A9X3RF54"/>